<feature type="transmembrane region" description="Helical" evidence="6">
    <location>
        <begin position="68"/>
        <end position="91"/>
    </location>
</feature>
<dbReference type="EMBL" id="JBIAQY010000023">
    <property type="protein sequence ID" value="MFF3574004.1"/>
    <property type="molecule type" value="Genomic_DNA"/>
</dbReference>
<keyword evidence="4 6" id="KW-0472">Membrane</keyword>
<evidence type="ECO:0000256" key="2">
    <source>
        <dbReference type="ARBA" id="ARBA00022692"/>
    </source>
</evidence>
<keyword evidence="9" id="KW-1185">Reference proteome</keyword>
<evidence type="ECO:0000313" key="9">
    <source>
        <dbReference type="Proteomes" id="UP001601992"/>
    </source>
</evidence>
<dbReference type="Proteomes" id="UP001601992">
    <property type="component" value="Unassembled WGS sequence"/>
</dbReference>
<evidence type="ECO:0000259" key="7">
    <source>
        <dbReference type="Pfam" id="PF06271"/>
    </source>
</evidence>
<organism evidence="8 9">
    <name type="scientific">Nocardia jiangxiensis</name>
    <dbReference type="NCBI Taxonomy" id="282685"/>
    <lineage>
        <taxon>Bacteria</taxon>
        <taxon>Bacillati</taxon>
        <taxon>Actinomycetota</taxon>
        <taxon>Actinomycetes</taxon>
        <taxon>Mycobacteriales</taxon>
        <taxon>Nocardiaceae</taxon>
        <taxon>Nocardia</taxon>
    </lineage>
</organism>
<comment type="caution">
    <text evidence="8">The sequence shown here is derived from an EMBL/GenBank/DDBJ whole genome shotgun (WGS) entry which is preliminary data.</text>
</comment>
<name>A0ABW6SEE2_9NOCA</name>
<evidence type="ECO:0000256" key="1">
    <source>
        <dbReference type="ARBA" id="ARBA00004141"/>
    </source>
</evidence>
<dbReference type="PANTHER" id="PTHR37042">
    <property type="entry name" value="OUTER MEMBRANE PROTEIN RV1973"/>
    <property type="match status" value="1"/>
</dbReference>
<dbReference type="PANTHER" id="PTHR37042:SF4">
    <property type="entry name" value="OUTER MEMBRANE PROTEIN RV1973"/>
    <property type="match status" value="1"/>
</dbReference>
<evidence type="ECO:0000256" key="5">
    <source>
        <dbReference type="SAM" id="MobiDB-lite"/>
    </source>
</evidence>
<reference evidence="8 9" key="1">
    <citation type="submission" date="2024-10" db="EMBL/GenBank/DDBJ databases">
        <title>The Natural Products Discovery Center: Release of the First 8490 Sequenced Strains for Exploring Actinobacteria Biosynthetic Diversity.</title>
        <authorList>
            <person name="Kalkreuter E."/>
            <person name="Kautsar S.A."/>
            <person name="Yang D."/>
            <person name="Bader C.D."/>
            <person name="Teijaro C.N."/>
            <person name="Fluegel L."/>
            <person name="Davis C.M."/>
            <person name="Simpson J.R."/>
            <person name="Lauterbach L."/>
            <person name="Steele A.D."/>
            <person name="Gui C."/>
            <person name="Meng S."/>
            <person name="Li G."/>
            <person name="Viehrig K."/>
            <person name="Ye F."/>
            <person name="Su P."/>
            <person name="Kiefer A.F."/>
            <person name="Nichols A."/>
            <person name="Cepeda A.J."/>
            <person name="Yan W."/>
            <person name="Fan B."/>
            <person name="Jiang Y."/>
            <person name="Adhikari A."/>
            <person name="Zheng C.-J."/>
            <person name="Schuster L."/>
            <person name="Cowan T.M."/>
            <person name="Smanski M.J."/>
            <person name="Chevrette M.G."/>
            <person name="De Carvalho L.P.S."/>
            <person name="Shen B."/>
        </authorList>
    </citation>
    <scope>NUCLEOTIDE SEQUENCE [LARGE SCALE GENOMIC DNA]</scope>
    <source>
        <strain evidence="8 9">NPDC002593</strain>
    </source>
</reference>
<evidence type="ECO:0000256" key="6">
    <source>
        <dbReference type="SAM" id="Phobius"/>
    </source>
</evidence>
<dbReference type="RefSeq" id="WP_051194350.1">
    <property type="nucleotide sequence ID" value="NZ_JBIAQY010000023.1"/>
</dbReference>
<keyword evidence="2 6" id="KW-0812">Transmembrane</keyword>
<feature type="region of interest" description="Disordered" evidence="5">
    <location>
        <begin position="1"/>
        <end position="51"/>
    </location>
</feature>
<accession>A0ABW6SEE2</accession>
<feature type="compositionally biased region" description="Polar residues" evidence="5">
    <location>
        <begin position="25"/>
        <end position="37"/>
    </location>
</feature>
<dbReference type="Pfam" id="PF06271">
    <property type="entry name" value="RDD"/>
    <property type="match status" value="1"/>
</dbReference>
<feature type="transmembrane region" description="Helical" evidence="6">
    <location>
        <begin position="97"/>
        <end position="117"/>
    </location>
</feature>
<comment type="subcellular location">
    <subcellularLocation>
        <location evidence="1">Membrane</location>
        <topology evidence="1">Multi-pass membrane protein</topology>
    </subcellularLocation>
</comment>
<evidence type="ECO:0000313" key="8">
    <source>
        <dbReference type="EMBL" id="MFF3574004.1"/>
    </source>
</evidence>
<gene>
    <name evidence="8" type="ORF">ACFYXQ_40280</name>
</gene>
<sequence>MTTQVSDTAATTPATDPDPDAVTEESASTASGANTAESACGTDTPASDADAPDIAAPEAEYAGWRPRALAFAVDTICPTAVVAVTLLTATVADADRWVQVPALVVAAVVAAAAIWNIGYRQGSTGRTIGKTLAGLRTRRTLDAGTPPGVARALFRTAAHVVDTVPLPAGWFWPLRDTRRQTFSDKLADTVVVTAESAEADRSRARTVALGGFALLALVTVALTATQYTLQYRRDRATEQTRAEVARIAGDDTVALLSYKPDTVRSDLSAAAGALTGDFLRYYRDYTTKVVIPAAEEKKVDTKARVAGSAVLSADDRHATVLVFIDQTTTTADDPQPAAMSSTVRVDLVESGHDWRISQFEPI</sequence>
<evidence type="ECO:0000256" key="3">
    <source>
        <dbReference type="ARBA" id="ARBA00022989"/>
    </source>
</evidence>
<feature type="transmembrane region" description="Helical" evidence="6">
    <location>
        <begin position="207"/>
        <end position="229"/>
    </location>
</feature>
<dbReference type="InterPro" id="IPR010432">
    <property type="entry name" value="RDD"/>
</dbReference>
<feature type="domain" description="RDD" evidence="7">
    <location>
        <begin position="61"/>
        <end position="187"/>
    </location>
</feature>
<protein>
    <submittedName>
        <fullName evidence="8">RDD family protein</fullName>
    </submittedName>
</protein>
<proteinExistence type="predicted"/>
<evidence type="ECO:0000256" key="4">
    <source>
        <dbReference type="ARBA" id="ARBA00023136"/>
    </source>
</evidence>
<keyword evidence="3 6" id="KW-1133">Transmembrane helix</keyword>